<dbReference type="Proteomes" id="UP000265520">
    <property type="component" value="Unassembled WGS sequence"/>
</dbReference>
<evidence type="ECO:0000313" key="1">
    <source>
        <dbReference type="EMBL" id="MCI66443.1"/>
    </source>
</evidence>
<protein>
    <submittedName>
        <fullName evidence="1">Uncharacterized protein</fullName>
    </submittedName>
</protein>
<proteinExistence type="predicted"/>
<keyword evidence="2" id="KW-1185">Reference proteome</keyword>
<accession>A0A392TZ23</accession>
<evidence type="ECO:0000313" key="2">
    <source>
        <dbReference type="Proteomes" id="UP000265520"/>
    </source>
</evidence>
<comment type="caution">
    <text evidence="1">The sequence shown here is derived from an EMBL/GenBank/DDBJ whole genome shotgun (WGS) entry which is preliminary data.</text>
</comment>
<dbReference type="AlphaFoldDB" id="A0A392TZ23"/>
<sequence length="31" mass="3281">MPSAPLSVAEGGNQVAVEEDPLIEVMIRAKE</sequence>
<organism evidence="1 2">
    <name type="scientific">Trifolium medium</name>
    <dbReference type="NCBI Taxonomy" id="97028"/>
    <lineage>
        <taxon>Eukaryota</taxon>
        <taxon>Viridiplantae</taxon>
        <taxon>Streptophyta</taxon>
        <taxon>Embryophyta</taxon>
        <taxon>Tracheophyta</taxon>
        <taxon>Spermatophyta</taxon>
        <taxon>Magnoliopsida</taxon>
        <taxon>eudicotyledons</taxon>
        <taxon>Gunneridae</taxon>
        <taxon>Pentapetalae</taxon>
        <taxon>rosids</taxon>
        <taxon>fabids</taxon>
        <taxon>Fabales</taxon>
        <taxon>Fabaceae</taxon>
        <taxon>Papilionoideae</taxon>
        <taxon>50 kb inversion clade</taxon>
        <taxon>NPAAA clade</taxon>
        <taxon>Hologalegina</taxon>
        <taxon>IRL clade</taxon>
        <taxon>Trifolieae</taxon>
        <taxon>Trifolium</taxon>
    </lineage>
</organism>
<feature type="non-terminal residue" evidence="1">
    <location>
        <position position="31"/>
    </location>
</feature>
<reference evidence="1 2" key="1">
    <citation type="journal article" date="2018" name="Front. Plant Sci.">
        <title>Red Clover (Trifolium pratense) and Zigzag Clover (T. medium) - A Picture of Genomic Similarities and Differences.</title>
        <authorList>
            <person name="Dluhosova J."/>
            <person name="Istvanek J."/>
            <person name="Nedelnik J."/>
            <person name="Repkova J."/>
        </authorList>
    </citation>
    <scope>NUCLEOTIDE SEQUENCE [LARGE SCALE GENOMIC DNA]</scope>
    <source>
        <strain evidence="2">cv. 10/8</strain>
        <tissue evidence="1">Leaf</tissue>
    </source>
</reference>
<dbReference type="EMBL" id="LXQA010695546">
    <property type="protein sequence ID" value="MCI66443.1"/>
    <property type="molecule type" value="Genomic_DNA"/>
</dbReference>
<name>A0A392TZ23_9FABA</name>